<name>A0A9D2LXP8_9FIRM</name>
<reference evidence="1" key="2">
    <citation type="submission" date="2021-04" db="EMBL/GenBank/DDBJ databases">
        <authorList>
            <person name="Gilroy R."/>
        </authorList>
    </citation>
    <scope>NUCLEOTIDE SEQUENCE</scope>
    <source>
        <strain evidence="1">ChiBcolR8-3208</strain>
    </source>
</reference>
<comment type="caution">
    <text evidence="1">The sequence shown here is derived from an EMBL/GenBank/DDBJ whole genome shotgun (WGS) entry which is preliminary data.</text>
</comment>
<gene>
    <name evidence="1" type="ORF">H9942_03230</name>
</gene>
<dbReference type="AlphaFoldDB" id="A0A9D2LXP8"/>
<reference evidence="1" key="1">
    <citation type="journal article" date="2021" name="PeerJ">
        <title>Extensive microbial diversity within the chicken gut microbiome revealed by metagenomics and culture.</title>
        <authorList>
            <person name="Gilroy R."/>
            <person name="Ravi A."/>
            <person name="Getino M."/>
            <person name="Pursley I."/>
            <person name="Horton D.L."/>
            <person name="Alikhan N.F."/>
            <person name="Baker D."/>
            <person name="Gharbi K."/>
            <person name="Hall N."/>
            <person name="Watson M."/>
            <person name="Adriaenssens E.M."/>
            <person name="Foster-Nyarko E."/>
            <person name="Jarju S."/>
            <person name="Secka A."/>
            <person name="Antonio M."/>
            <person name="Oren A."/>
            <person name="Chaudhuri R.R."/>
            <person name="La Ragione R."/>
            <person name="Hildebrand F."/>
            <person name="Pallen M.J."/>
        </authorList>
    </citation>
    <scope>NUCLEOTIDE SEQUENCE</scope>
    <source>
        <strain evidence="1">ChiBcolR8-3208</strain>
    </source>
</reference>
<dbReference type="EMBL" id="DWXZ01000057">
    <property type="protein sequence ID" value="HJB37066.1"/>
    <property type="molecule type" value="Genomic_DNA"/>
</dbReference>
<evidence type="ECO:0000313" key="2">
    <source>
        <dbReference type="Proteomes" id="UP000824214"/>
    </source>
</evidence>
<dbReference type="Proteomes" id="UP000824214">
    <property type="component" value="Unassembled WGS sequence"/>
</dbReference>
<accession>A0A9D2LXP8</accession>
<protein>
    <submittedName>
        <fullName evidence="1">Uncharacterized protein</fullName>
    </submittedName>
</protein>
<proteinExistence type="predicted"/>
<organism evidence="1 2">
    <name type="scientific">Candidatus Acutalibacter ornithocaccae</name>
    <dbReference type="NCBI Taxonomy" id="2838416"/>
    <lineage>
        <taxon>Bacteria</taxon>
        <taxon>Bacillati</taxon>
        <taxon>Bacillota</taxon>
        <taxon>Clostridia</taxon>
        <taxon>Eubacteriales</taxon>
        <taxon>Acutalibacteraceae</taxon>
        <taxon>Acutalibacter</taxon>
    </lineage>
</organism>
<evidence type="ECO:0000313" key="1">
    <source>
        <dbReference type="EMBL" id="HJB37066.1"/>
    </source>
</evidence>
<sequence length="150" mass="16218">MEKMRTPARTLVVAAAAVLLFVGVLVLASTQPWKPAKKLLSPIDPAQVTQVSIRNGNKVTRMDITDPAEIRDIVELLNGFTYQNTRYVPPASGWSYILDVEGPSGPVASVEFGISTIRQRNGDGSSTIYSGPPGYFRKLVDLAESATDPL</sequence>